<evidence type="ECO:0000256" key="1">
    <source>
        <dbReference type="ARBA" id="ARBA00022801"/>
    </source>
</evidence>
<organism evidence="3 4">
    <name type="scientific">Hydrogenophaga atypica</name>
    <dbReference type="NCBI Taxonomy" id="249409"/>
    <lineage>
        <taxon>Bacteria</taxon>
        <taxon>Pseudomonadati</taxon>
        <taxon>Pseudomonadota</taxon>
        <taxon>Betaproteobacteria</taxon>
        <taxon>Burkholderiales</taxon>
        <taxon>Comamonadaceae</taxon>
        <taxon>Hydrogenophaga</taxon>
    </lineage>
</organism>
<dbReference type="PRINTS" id="PR00111">
    <property type="entry name" value="ABHYDROLASE"/>
</dbReference>
<protein>
    <submittedName>
        <fullName evidence="3">Alpha/beta fold hydrolase</fullName>
    </submittedName>
</protein>
<keyword evidence="4" id="KW-1185">Reference proteome</keyword>
<gene>
    <name evidence="3" type="ORF">ACFQPB_10170</name>
</gene>
<dbReference type="Pfam" id="PF12146">
    <property type="entry name" value="Hydrolase_4"/>
    <property type="match status" value="1"/>
</dbReference>
<dbReference type="SUPFAM" id="SSF53474">
    <property type="entry name" value="alpha/beta-Hydrolases"/>
    <property type="match status" value="1"/>
</dbReference>
<dbReference type="PANTHER" id="PTHR43798:SF31">
    <property type="entry name" value="AB HYDROLASE SUPERFAMILY PROTEIN YCLE"/>
    <property type="match status" value="1"/>
</dbReference>
<dbReference type="Gene3D" id="3.40.50.1820">
    <property type="entry name" value="alpha/beta hydrolase"/>
    <property type="match status" value="1"/>
</dbReference>
<dbReference type="InterPro" id="IPR050266">
    <property type="entry name" value="AB_hydrolase_sf"/>
</dbReference>
<keyword evidence="1 3" id="KW-0378">Hydrolase</keyword>
<evidence type="ECO:0000313" key="3">
    <source>
        <dbReference type="EMBL" id="MFC7409226.1"/>
    </source>
</evidence>
<dbReference type="Proteomes" id="UP001596501">
    <property type="component" value="Unassembled WGS sequence"/>
</dbReference>
<accession>A0ABW2QIF7</accession>
<comment type="caution">
    <text evidence="3">The sequence shown here is derived from an EMBL/GenBank/DDBJ whole genome shotgun (WGS) entry which is preliminary data.</text>
</comment>
<dbReference type="PANTHER" id="PTHR43798">
    <property type="entry name" value="MONOACYLGLYCEROL LIPASE"/>
    <property type="match status" value="1"/>
</dbReference>
<dbReference type="PRINTS" id="PR00412">
    <property type="entry name" value="EPOXHYDRLASE"/>
</dbReference>
<dbReference type="InterPro" id="IPR000073">
    <property type="entry name" value="AB_hydrolase_1"/>
</dbReference>
<dbReference type="InterPro" id="IPR000639">
    <property type="entry name" value="Epox_hydrolase-like"/>
</dbReference>
<dbReference type="EMBL" id="JBHTCA010000005">
    <property type="protein sequence ID" value="MFC7409226.1"/>
    <property type="molecule type" value="Genomic_DNA"/>
</dbReference>
<reference evidence="4" key="1">
    <citation type="journal article" date="2019" name="Int. J. Syst. Evol. Microbiol.">
        <title>The Global Catalogue of Microorganisms (GCM) 10K type strain sequencing project: providing services to taxonomists for standard genome sequencing and annotation.</title>
        <authorList>
            <consortium name="The Broad Institute Genomics Platform"/>
            <consortium name="The Broad Institute Genome Sequencing Center for Infectious Disease"/>
            <person name="Wu L."/>
            <person name="Ma J."/>
        </authorList>
    </citation>
    <scope>NUCLEOTIDE SEQUENCE [LARGE SCALE GENOMIC DNA]</scope>
    <source>
        <strain evidence="4">CGMCC 1.12371</strain>
    </source>
</reference>
<proteinExistence type="predicted"/>
<evidence type="ECO:0000259" key="2">
    <source>
        <dbReference type="Pfam" id="PF12146"/>
    </source>
</evidence>
<dbReference type="GO" id="GO:0016787">
    <property type="term" value="F:hydrolase activity"/>
    <property type="evidence" value="ECO:0007669"/>
    <property type="project" value="UniProtKB-KW"/>
</dbReference>
<evidence type="ECO:0000313" key="4">
    <source>
        <dbReference type="Proteomes" id="UP001596501"/>
    </source>
</evidence>
<dbReference type="InterPro" id="IPR029058">
    <property type="entry name" value="AB_hydrolase_fold"/>
</dbReference>
<feature type="domain" description="Serine aminopeptidase S33" evidence="2">
    <location>
        <begin position="14"/>
        <end position="231"/>
    </location>
</feature>
<sequence>MLPRFTTLGRGPVLLMLHDVDASHVAFAPQVESFALQGYQAVAWDMPGYGHSPPVEPYDFKGLAARCVALIEALTQRPDGSHASVILLGQGMGGMVAQEVVLRRPDLVNRLILSGSLASFVGLPAAQREAYASERTAPLDAGLNMRDLAQRLVPRQVGPGSLPEGAQLAEHALGGVFVSTYRRALDAQSRFDRQAALAHVRVPTLLLTGEFDGVATPERVQAMALDLPLAHCAVLSGVGRWPNLEAPDDFDAAVLSFLADTAPGMRTTGTLH</sequence>
<dbReference type="InterPro" id="IPR022742">
    <property type="entry name" value="Hydrolase_4"/>
</dbReference>
<dbReference type="RefSeq" id="WP_382222622.1">
    <property type="nucleotide sequence ID" value="NZ_JBHTCA010000005.1"/>
</dbReference>
<name>A0ABW2QIF7_9BURK</name>